<dbReference type="GO" id="GO:0005737">
    <property type="term" value="C:cytoplasm"/>
    <property type="evidence" value="ECO:0007669"/>
    <property type="project" value="TreeGrafter"/>
</dbReference>
<gene>
    <name evidence="2" type="primary">FHOD1</name>
    <name evidence="2" type="ORF">EYF80_067801</name>
</gene>
<name>A0A4Z2DZX2_9TELE</name>
<accession>A0A4Z2DZX2</accession>
<dbReference type="GO" id="GO:0005856">
    <property type="term" value="C:cytoskeleton"/>
    <property type="evidence" value="ECO:0007669"/>
    <property type="project" value="TreeGrafter"/>
</dbReference>
<feature type="compositionally biased region" description="Low complexity" evidence="1">
    <location>
        <begin position="10"/>
        <end position="20"/>
    </location>
</feature>
<dbReference type="Proteomes" id="UP000314294">
    <property type="component" value="Unassembled WGS sequence"/>
</dbReference>
<dbReference type="GO" id="GO:0030866">
    <property type="term" value="P:cortical actin cytoskeleton organization"/>
    <property type="evidence" value="ECO:0007669"/>
    <property type="project" value="TreeGrafter"/>
</dbReference>
<dbReference type="PANTHER" id="PTHR45920:SF2">
    <property type="entry name" value="FH1_FH2 DOMAIN-CONTAINING PROTEIN 1"/>
    <property type="match status" value="1"/>
</dbReference>
<dbReference type="AlphaFoldDB" id="A0A4Z2DZX2"/>
<dbReference type="GO" id="GO:0051015">
    <property type="term" value="F:actin filament binding"/>
    <property type="evidence" value="ECO:0007669"/>
    <property type="project" value="TreeGrafter"/>
</dbReference>
<evidence type="ECO:0000313" key="3">
    <source>
        <dbReference type="Proteomes" id="UP000314294"/>
    </source>
</evidence>
<organism evidence="2 3">
    <name type="scientific">Liparis tanakae</name>
    <name type="common">Tanaka's snailfish</name>
    <dbReference type="NCBI Taxonomy" id="230148"/>
    <lineage>
        <taxon>Eukaryota</taxon>
        <taxon>Metazoa</taxon>
        <taxon>Chordata</taxon>
        <taxon>Craniata</taxon>
        <taxon>Vertebrata</taxon>
        <taxon>Euteleostomi</taxon>
        <taxon>Actinopterygii</taxon>
        <taxon>Neopterygii</taxon>
        <taxon>Teleostei</taxon>
        <taxon>Neoteleostei</taxon>
        <taxon>Acanthomorphata</taxon>
        <taxon>Eupercaria</taxon>
        <taxon>Perciformes</taxon>
        <taxon>Cottioidei</taxon>
        <taxon>Cottales</taxon>
        <taxon>Liparidae</taxon>
        <taxon>Liparis</taxon>
    </lineage>
</organism>
<evidence type="ECO:0000256" key="1">
    <source>
        <dbReference type="SAM" id="MobiDB-lite"/>
    </source>
</evidence>
<evidence type="ECO:0000313" key="2">
    <source>
        <dbReference type="EMBL" id="TNN22086.1"/>
    </source>
</evidence>
<proteinExistence type="predicted"/>
<dbReference type="PANTHER" id="PTHR45920">
    <property type="entry name" value="FORMIN HOMOLOGY 2 DOMAIN CONTAINING, ISOFORM I"/>
    <property type="match status" value="1"/>
</dbReference>
<feature type="region of interest" description="Disordered" evidence="1">
    <location>
        <begin position="1"/>
        <end position="30"/>
    </location>
</feature>
<reference evidence="2 3" key="1">
    <citation type="submission" date="2019-03" db="EMBL/GenBank/DDBJ databases">
        <title>First draft genome of Liparis tanakae, snailfish: a comprehensive survey of snailfish specific genes.</title>
        <authorList>
            <person name="Kim W."/>
            <person name="Song I."/>
            <person name="Jeong J.-H."/>
            <person name="Kim D."/>
            <person name="Kim S."/>
            <person name="Ryu S."/>
            <person name="Song J.Y."/>
            <person name="Lee S.K."/>
        </authorList>
    </citation>
    <scope>NUCLEOTIDE SEQUENCE [LARGE SCALE GENOMIC DNA]</scope>
    <source>
        <tissue evidence="2">Muscle</tissue>
    </source>
</reference>
<dbReference type="OrthoDB" id="9806920at2759"/>
<protein>
    <submittedName>
        <fullName evidence="2">FH1/FH2 domain-containing protein 1</fullName>
    </submittedName>
</protein>
<dbReference type="EMBL" id="SRLO01024290">
    <property type="protein sequence ID" value="TNN22086.1"/>
    <property type="molecule type" value="Genomic_DNA"/>
</dbReference>
<keyword evidence="3" id="KW-1185">Reference proteome</keyword>
<dbReference type="SUPFAM" id="SSF101447">
    <property type="entry name" value="Formin homology 2 domain (FH2 domain)"/>
    <property type="match status" value="1"/>
</dbReference>
<sequence length="154" mass="16811">MESHARRLETTPMTPMTPMGPGAPGGDAWNQLQPSAAALRIKDLDFSDLLDEEDVDVLDMDSFDCSSSSCGIPPPPPLPPPGMSKKTVKLFWRELKQTDEALGGRFGGGTVWASLDRVCVDTARLQHLFESRAKEMPVAKVTPGHRCIVGSRHR</sequence>
<comment type="caution">
    <text evidence="2">The sequence shown here is derived from an EMBL/GenBank/DDBJ whole genome shotgun (WGS) entry which is preliminary data.</text>
</comment>